<feature type="signal peptide" evidence="4">
    <location>
        <begin position="1"/>
        <end position="29"/>
    </location>
</feature>
<evidence type="ECO:0000256" key="4">
    <source>
        <dbReference type="SAM" id="SignalP"/>
    </source>
</evidence>
<dbReference type="AlphaFoldDB" id="A0A6A4KGY8"/>
<feature type="non-terminal residue" evidence="6">
    <location>
        <position position="1"/>
    </location>
</feature>
<comment type="similarity">
    <text evidence="3">Belongs to the PMEI family.</text>
</comment>
<dbReference type="OrthoDB" id="1902988at2759"/>
<keyword evidence="2" id="KW-1015">Disulfide bond</keyword>
<dbReference type="SUPFAM" id="SSF101148">
    <property type="entry name" value="Plant invertase/pectin methylesterase inhibitor"/>
    <property type="match status" value="1"/>
</dbReference>
<gene>
    <name evidence="6" type="ORF">C3L33_23210</name>
</gene>
<dbReference type="GO" id="GO:0005576">
    <property type="term" value="C:extracellular region"/>
    <property type="evidence" value="ECO:0007669"/>
    <property type="project" value="UniProtKB-ARBA"/>
</dbReference>
<keyword evidence="1 4" id="KW-0732">Signal</keyword>
<dbReference type="SMART" id="SM00856">
    <property type="entry name" value="PMEI"/>
    <property type="match status" value="1"/>
</dbReference>
<accession>A0A6A4KGY8</accession>
<evidence type="ECO:0000259" key="5">
    <source>
        <dbReference type="SMART" id="SM00856"/>
    </source>
</evidence>
<dbReference type="GO" id="GO:0004857">
    <property type="term" value="F:enzyme inhibitor activity"/>
    <property type="evidence" value="ECO:0007669"/>
    <property type="project" value="InterPro"/>
</dbReference>
<protein>
    <recommendedName>
        <fullName evidence="5">Pectinesterase inhibitor domain-containing protein</fullName>
    </recommendedName>
</protein>
<sequence length="195" mass="21322">MRQFSLFTVSLSSLFLLLIPHETPSPVTALYPNLINSTCKQCAEKSTTFNYDFCTSSLQTIPISHAINLQGLALIAMELALENATNTISYIEKMISTGKFDPYTLGCLKDCSELYLDGVSMLVNSIQVFWCEQYNAANLLLNTVMETAATCEEGFKEKAGEVSPLTVENYDLSQLGAIALCITDLLSLALDSDSS</sequence>
<feature type="domain" description="Pectinesterase inhibitor" evidence="5">
    <location>
        <begin position="30"/>
        <end position="182"/>
    </location>
</feature>
<organism evidence="6">
    <name type="scientific">Rhododendron williamsianum</name>
    <dbReference type="NCBI Taxonomy" id="262921"/>
    <lineage>
        <taxon>Eukaryota</taxon>
        <taxon>Viridiplantae</taxon>
        <taxon>Streptophyta</taxon>
        <taxon>Embryophyta</taxon>
        <taxon>Tracheophyta</taxon>
        <taxon>Spermatophyta</taxon>
        <taxon>Magnoliopsida</taxon>
        <taxon>eudicotyledons</taxon>
        <taxon>Gunneridae</taxon>
        <taxon>Pentapetalae</taxon>
        <taxon>asterids</taxon>
        <taxon>Ericales</taxon>
        <taxon>Ericaceae</taxon>
        <taxon>Ericoideae</taxon>
        <taxon>Rhodoreae</taxon>
        <taxon>Rhododendron</taxon>
    </lineage>
</organism>
<evidence type="ECO:0000256" key="2">
    <source>
        <dbReference type="ARBA" id="ARBA00023157"/>
    </source>
</evidence>
<dbReference type="InterPro" id="IPR035513">
    <property type="entry name" value="Invertase/methylesterase_inhib"/>
</dbReference>
<proteinExistence type="inferred from homology"/>
<dbReference type="InterPro" id="IPR034088">
    <property type="entry name" value="Pla_a_1-like"/>
</dbReference>
<comment type="caution">
    <text evidence="6">The sequence shown here is derived from an EMBL/GenBank/DDBJ whole genome shotgun (WGS) entry which is preliminary data.</text>
</comment>
<dbReference type="InterPro" id="IPR006501">
    <property type="entry name" value="Pectinesterase_inhib_dom"/>
</dbReference>
<dbReference type="EMBL" id="QEFC01005040">
    <property type="protein sequence ID" value="KAE9444892.1"/>
    <property type="molecule type" value="Genomic_DNA"/>
</dbReference>
<dbReference type="PANTHER" id="PTHR35357:SF17">
    <property type="entry name" value="PECTINESTERASE INHIBITOR 12"/>
    <property type="match status" value="1"/>
</dbReference>
<dbReference type="NCBIfam" id="TIGR01614">
    <property type="entry name" value="PME_inhib"/>
    <property type="match status" value="1"/>
</dbReference>
<feature type="chain" id="PRO_5025456942" description="Pectinesterase inhibitor domain-containing protein" evidence="4">
    <location>
        <begin position="30"/>
        <end position="195"/>
    </location>
</feature>
<reference evidence="6" key="1">
    <citation type="journal article" date="2019" name="Genome Biol. Evol.">
        <title>The Rhododendron genome and chromosomal organization provide insight into shared whole-genome duplications across the heath family (Ericaceae).</title>
        <authorList>
            <person name="Soza V.L."/>
            <person name="Lindsley D."/>
            <person name="Waalkes A."/>
            <person name="Ramage E."/>
            <person name="Patwardhan R.P."/>
            <person name="Burton J.N."/>
            <person name="Adey A."/>
            <person name="Kumar A."/>
            <person name="Qiu R."/>
            <person name="Shendure J."/>
            <person name="Hall B."/>
        </authorList>
    </citation>
    <scope>NUCLEOTIDE SEQUENCE</scope>
    <source>
        <strain evidence="6">RSF 1966-606</strain>
    </source>
</reference>
<evidence type="ECO:0000313" key="6">
    <source>
        <dbReference type="EMBL" id="KAE9444892.1"/>
    </source>
</evidence>
<dbReference type="FunFam" id="1.20.140.40:FF:000002">
    <property type="entry name" value="Putative invertase inhibitor"/>
    <property type="match status" value="1"/>
</dbReference>
<evidence type="ECO:0000256" key="1">
    <source>
        <dbReference type="ARBA" id="ARBA00022729"/>
    </source>
</evidence>
<evidence type="ECO:0000256" key="3">
    <source>
        <dbReference type="ARBA" id="ARBA00038471"/>
    </source>
</evidence>
<dbReference type="PANTHER" id="PTHR35357">
    <property type="entry name" value="OS02G0537100 PROTEIN"/>
    <property type="match status" value="1"/>
</dbReference>
<name>A0A6A4KGY8_9ERIC</name>
<dbReference type="Gene3D" id="1.20.140.40">
    <property type="entry name" value="Invertase/pectin methylesterase inhibitor family protein"/>
    <property type="match status" value="1"/>
</dbReference>
<dbReference type="Pfam" id="PF04043">
    <property type="entry name" value="PMEI"/>
    <property type="match status" value="1"/>
</dbReference>
<dbReference type="CDD" id="cd15795">
    <property type="entry name" value="PMEI-Pla_a_1_like"/>
    <property type="match status" value="1"/>
</dbReference>